<dbReference type="AlphaFoldDB" id="A0A384JBH2"/>
<gene>
    <name evidence="1" type="ORF">BCIN_03g00810</name>
</gene>
<evidence type="ECO:0000313" key="1">
    <source>
        <dbReference type="EMBL" id="ATZ47777.1"/>
    </source>
</evidence>
<dbReference type="GeneID" id="5440084"/>
<reference evidence="1 2" key="2">
    <citation type="journal article" date="2012" name="Eukaryot. Cell">
        <title>Genome update of Botrytis cinerea strains B05.10 and T4.</title>
        <authorList>
            <person name="Staats M."/>
            <person name="van Kan J.A."/>
        </authorList>
    </citation>
    <scope>NUCLEOTIDE SEQUENCE [LARGE SCALE GENOMIC DNA]</scope>
    <source>
        <strain evidence="1 2">B05.10</strain>
    </source>
</reference>
<evidence type="ECO:0000313" key="2">
    <source>
        <dbReference type="Proteomes" id="UP000001798"/>
    </source>
</evidence>
<protein>
    <submittedName>
        <fullName evidence="1">Uncharacterized protein</fullName>
    </submittedName>
</protein>
<dbReference type="RefSeq" id="XP_024547476.1">
    <property type="nucleotide sequence ID" value="XM_024691705.1"/>
</dbReference>
<accession>A0A384JBH2</accession>
<reference evidence="1 2" key="3">
    <citation type="journal article" date="2017" name="Mol. Plant Pathol.">
        <title>A gapless genome sequence of the fungus Botrytis cinerea.</title>
        <authorList>
            <person name="Van Kan J.A."/>
            <person name="Stassen J.H."/>
            <person name="Mosbach A."/>
            <person name="Van Der Lee T.A."/>
            <person name="Faino L."/>
            <person name="Farmer A.D."/>
            <person name="Papasotiriou D.G."/>
            <person name="Zhou S."/>
            <person name="Seidl M.F."/>
            <person name="Cottam E."/>
            <person name="Edel D."/>
            <person name="Hahn M."/>
            <person name="Schwartz D.C."/>
            <person name="Dietrich R.A."/>
            <person name="Widdison S."/>
            <person name="Scalliet G."/>
        </authorList>
    </citation>
    <scope>NUCLEOTIDE SEQUENCE [LARGE SCALE GENOMIC DNA]</scope>
    <source>
        <strain evidence="1 2">B05.10</strain>
    </source>
</reference>
<sequence>MVDENGPYGISPALIYTNSTHWHCYGRLKASHWRRRRCFSIYEFRKHCTNNHIYVSPEEPATRFIENIFGRGDLDSNSSKQWRYIHSWRASPCGIILQCTRRDCVQWSALGLDRCIHHSHSSILPIWNRGQYYYQTI</sequence>
<dbReference type="VEuPathDB" id="FungiDB:Bcin03g00810"/>
<dbReference type="KEGG" id="bfu:BCIN_03g00810"/>
<keyword evidence="2" id="KW-1185">Reference proteome</keyword>
<organism evidence="1 2">
    <name type="scientific">Botryotinia fuckeliana (strain B05.10)</name>
    <name type="common">Noble rot fungus</name>
    <name type="synonym">Botrytis cinerea</name>
    <dbReference type="NCBI Taxonomy" id="332648"/>
    <lineage>
        <taxon>Eukaryota</taxon>
        <taxon>Fungi</taxon>
        <taxon>Dikarya</taxon>
        <taxon>Ascomycota</taxon>
        <taxon>Pezizomycotina</taxon>
        <taxon>Leotiomycetes</taxon>
        <taxon>Helotiales</taxon>
        <taxon>Sclerotiniaceae</taxon>
        <taxon>Botrytis</taxon>
    </lineage>
</organism>
<dbReference type="EMBL" id="CP009807">
    <property type="protein sequence ID" value="ATZ47777.1"/>
    <property type="molecule type" value="Genomic_DNA"/>
</dbReference>
<reference evidence="1 2" key="1">
    <citation type="journal article" date="2011" name="PLoS Genet.">
        <title>Genomic analysis of the necrotrophic fungal pathogens Sclerotinia sclerotiorum and Botrytis cinerea.</title>
        <authorList>
            <person name="Amselem J."/>
            <person name="Cuomo C.A."/>
            <person name="van Kan J.A."/>
            <person name="Viaud M."/>
            <person name="Benito E.P."/>
            <person name="Couloux A."/>
            <person name="Coutinho P.M."/>
            <person name="de Vries R.P."/>
            <person name="Dyer P.S."/>
            <person name="Fillinger S."/>
            <person name="Fournier E."/>
            <person name="Gout L."/>
            <person name="Hahn M."/>
            <person name="Kohn L."/>
            <person name="Lapalu N."/>
            <person name="Plummer K.M."/>
            <person name="Pradier J.M."/>
            <person name="Quevillon E."/>
            <person name="Sharon A."/>
            <person name="Simon A."/>
            <person name="ten Have A."/>
            <person name="Tudzynski B."/>
            <person name="Tudzynski P."/>
            <person name="Wincker P."/>
            <person name="Andrew M."/>
            <person name="Anthouard V."/>
            <person name="Beever R.E."/>
            <person name="Beffa R."/>
            <person name="Benoit I."/>
            <person name="Bouzid O."/>
            <person name="Brault B."/>
            <person name="Chen Z."/>
            <person name="Choquer M."/>
            <person name="Collemare J."/>
            <person name="Cotton P."/>
            <person name="Danchin E.G."/>
            <person name="Da Silva C."/>
            <person name="Gautier A."/>
            <person name="Giraud C."/>
            <person name="Giraud T."/>
            <person name="Gonzalez C."/>
            <person name="Grossetete S."/>
            <person name="Guldener U."/>
            <person name="Henrissat B."/>
            <person name="Howlett B.J."/>
            <person name="Kodira C."/>
            <person name="Kretschmer M."/>
            <person name="Lappartient A."/>
            <person name="Leroch M."/>
            <person name="Levis C."/>
            <person name="Mauceli E."/>
            <person name="Neuveglise C."/>
            <person name="Oeser B."/>
            <person name="Pearson M."/>
            <person name="Poulain J."/>
            <person name="Poussereau N."/>
            <person name="Quesneville H."/>
            <person name="Rascle C."/>
            <person name="Schumacher J."/>
            <person name="Segurens B."/>
            <person name="Sexton A."/>
            <person name="Silva E."/>
            <person name="Sirven C."/>
            <person name="Soanes D.M."/>
            <person name="Talbot N.J."/>
            <person name="Templeton M."/>
            <person name="Yandava C."/>
            <person name="Yarden O."/>
            <person name="Zeng Q."/>
            <person name="Rollins J.A."/>
            <person name="Lebrun M.H."/>
            <person name="Dickman M."/>
        </authorList>
    </citation>
    <scope>NUCLEOTIDE SEQUENCE [LARGE SCALE GENOMIC DNA]</scope>
    <source>
        <strain evidence="1 2">B05.10</strain>
    </source>
</reference>
<proteinExistence type="predicted"/>
<dbReference type="Proteomes" id="UP000001798">
    <property type="component" value="Chromosome 3"/>
</dbReference>
<name>A0A384JBH2_BOTFB</name>